<gene>
    <name evidence="2" type="primary">Platr28</name>
    <name evidence="2" type="synonym">EG434225</name>
    <name evidence="2" type="synonym">Gm15514</name>
</gene>
<sequence length="57" mass="6866">MTEANSFKLFLWKENHKKERWEMLAEHPVNKEVPLLLRKKMVLLEHKMGPEHAKENA</sequence>
<dbReference type="AGR" id="MGI:3645719"/>
<evidence type="ECO:0000313" key="2">
    <source>
        <dbReference type="MGI" id="MGI:3645719"/>
    </source>
</evidence>
<proteinExistence type="evidence at transcript level"/>
<dbReference type="MGI" id="MGI:3645719">
    <property type="gene designation" value="Platr28"/>
</dbReference>
<reference evidence="1" key="1">
    <citation type="journal article" date="2003" name="PLoS Biol.">
        <title>Transcriptome analysis of mouse stem cells and early embryos.</title>
        <authorList>
            <person name="Sharov A.A."/>
            <person name="Piao Y."/>
            <person name="Matoba R."/>
            <person name="Dudekula D.B."/>
            <person name="Qian Y."/>
            <person name="VanBuren V."/>
            <person name="Falco G."/>
            <person name="Martin P.R."/>
            <person name="Stagg C.A."/>
            <person name="Bassey U.C."/>
            <person name="Wang Y."/>
            <person name="Carter M.G."/>
            <person name="Hamatani T."/>
            <person name="Aiba K."/>
            <person name="Akutsu H."/>
            <person name="Sharova L."/>
            <person name="Tanaka T.S."/>
            <person name="Kimber W.L."/>
            <person name="Yoshikawa T."/>
            <person name="Jaradat S.A."/>
            <person name="Pantano S."/>
            <person name="Nagaraja R."/>
            <person name="Boheler K.R."/>
            <person name="Taub D."/>
            <person name="Hodes R.J."/>
            <person name="Longo D.L."/>
            <person name="Schlessinger D."/>
            <person name="Keller J."/>
            <person name="Klotz E."/>
            <person name="Kelsoe G."/>
            <person name="Umezawa A."/>
            <person name="Vescovi A.L."/>
            <person name="Rossant J."/>
            <person name="Kunath T."/>
            <person name="Hogan B.L.M."/>
            <person name="Curci A."/>
            <person name="D'Urso M."/>
            <person name="Kelso J."/>
            <person name="Hide W."/>
            <person name="Ko M.S.H."/>
        </authorList>
    </citation>
    <scope>NUCLEOTIDE SEQUENCE</scope>
    <source>
        <strain evidence="1">C57BL/6J</strain>
    </source>
</reference>
<dbReference type="AlphaFoldDB" id="Q6R5G5"/>
<organism evidence="1">
    <name type="scientific">Mus musculus</name>
    <name type="common">Mouse</name>
    <dbReference type="NCBI Taxonomy" id="10090"/>
    <lineage>
        <taxon>Eukaryota</taxon>
        <taxon>Metazoa</taxon>
        <taxon>Chordata</taxon>
        <taxon>Craniata</taxon>
        <taxon>Vertebrata</taxon>
        <taxon>Euteleostomi</taxon>
        <taxon>Mammalia</taxon>
        <taxon>Eutheria</taxon>
        <taxon>Euarchontoglires</taxon>
        <taxon>Glires</taxon>
        <taxon>Rodentia</taxon>
        <taxon>Myomorpha</taxon>
        <taxon>Muroidea</taxon>
        <taxon>Muridae</taxon>
        <taxon>Murinae</taxon>
        <taxon>Mus</taxon>
        <taxon>Mus</taxon>
    </lineage>
</organism>
<name>Q6R5G5_MOUSE</name>
<dbReference type="EMBL" id="AY512917">
    <property type="protein sequence ID" value="AAR87788.1"/>
    <property type="molecule type" value="mRNA"/>
</dbReference>
<evidence type="ECO:0000313" key="1">
    <source>
        <dbReference type="EMBL" id="AAR87788.1"/>
    </source>
</evidence>
<accession>Q6R5G5</accession>
<protein>
    <submittedName>
        <fullName evidence="1">Uncharacterized protein</fullName>
    </submittedName>
</protein>